<evidence type="ECO:0000313" key="2">
    <source>
        <dbReference type="EMBL" id="KAJ1198150.1"/>
    </source>
</evidence>
<proteinExistence type="predicted"/>
<name>A0AAV7VD27_PLEWA</name>
<comment type="caution">
    <text evidence="2">The sequence shown here is derived from an EMBL/GenBank/DDBJ whole genome shotgun (WGS) entry which is preliminary data.</text>
</comment>
<evidence type="ECO:0000256" key="1">
    <source>
        <dbReference type="SAM" id="MobiDB-lite"/>
    </source>
</evidence>
<dbReference type="AlphaFoldDB" id="A0AAV7VD27"/>
<dbReference type="Proteomes" id="UP001066276">
    <property type="component" value="Chromosome 2_1"/>
</dbReference>
<keyword evidence="3" id="KW-1185">Reference proteome</keyword>
<gene>
    <name evidence="2" type="ORF">NDU88_001994</name>
</gene>
<dbReference type="EMBL" id="JANPWB010000003">
    <property type="protein sequence ID" value="KAJ1198150.1"/>
    <property type="molecule type" value="Genomic_DNA"/>
</dbReference>
<protein>
    <submittedName>
        <fullName evidence="2">Uncharacterized protein</fullName>
    </submittedName>
</protein>
<feature type="region of interest" description="Disordered" evidence="1">
    <location>
        <begin position="24"/>
        <end position="67"/>
    </location>
</feature>
<sequence length="116" mass="12649">MSAWHLSPRDLTRQLLSVGTILSHRLTPTTGPGWADDAIKTPCKKPANELTHDQPPSDTDPDPTPNGTVAIIAELKTGYKVIDSCFSSLTMCLGHMNKHIDHHATRLEGGNARSQR</sequence>
<reference evidence="2" key="1">
    <citation type="journal article" date="2022" name="bioRxiv">
        <title>Sequencing and chromosome-scale assembly of the giantPleurodeles waltlgenome.</title>
        <authorList>
            <person name="Brown T."/>
            <person name="Elewa A."/>
            <person name="Iarovenko S."/>
            <person name="Subramanian E."/>
            <person name="Araus A.J."/>
            <person name="Petzold A."/>
            <person name="Susuki M."/>
            <person name="Suzuki K.-i.T."/>
            <person name="Hayashi T."/>
            <person name="Toyoda A."/>
            <person name="Oliveira C."/>
            <person name="Osipova E."/>
            <person name="Leigh N.D."/>
            <person name="Simon A."/>
            <person name="Yun M.H."/>
        </authorList>
    </citation>
    <scope>NUCLEOTIDE SEQUENCE</scope>
    <source>
        <strain evidence="2">20211129_DDA</strain>
        <tissue evidence="2">Liver</tissue>
    </source>
</reference>
<evidence type="ECO:0000313" key="3">
    <source>
        <dbReference type="Proteomes" id="UP001066276"/>
    </source>
</evidence>
<organism evidence="2 3">
    <name type="scientific">Pleurodeles waltl</name>
    <name type="common">Iberian ribbed newt</name>
    <dbReference type="NCBI Taxonomy" id="8319"/>
    <lineage>
        <taxon>Eukaryota</taxon>
        <taxon>Metazoa</taxon>
        <taxon>Chordata</taxon>
        <taxon>Craniata</taxon>
        <taxon>Vertebrata</taxon>
        <taxon>Euteleostomi</taxon>
        <taxon>Amphibia</taxon>
        <taxon>Batrachia</taxon>
        <taxon>Caudata</taxon>
        <taxon>Salamandroidea</taxon>
        <taxon>Salamandridae</taxon>
        <taxon>Pleurodelinae</taxon>
        <taxon>Pleurodeles</taxon>
    </lineage>
</organism>
<accession>A0AAV7VD27</accession>